<proteinExistence type="predicted"/>
<accession>A0A2H0RBQ1</accession>
<comment type="caution">
    <text evidence="1">The sequence shown here is derived from an EMBL/GenBank/DDBJ whole genome shotgun (WGS) entry which is preliminary data.</text>
</comment>
<reference evidence="1 2" key="1">
    <citation type="submission" date="2017-09" db="EMBL/GenBank/DDBJ databases">
        <title>Depth-based differentiation of microbial function through sediment-hosted aquifers and enrichment of novel symbionts in the deep terrestrial subsurface.</title>
        <authorList>
            <person name="Probst A.J."/>
            <person name="Ladd B."/>
            <person name="Jarett J.K."/>
            <person name="Geller-Mcgrath D.E."/>
            <person name="Sieber C.M."/>
            <person name="Emerson J.B."/>
            <person name="Anantharaman K."/>
            <person name="Thomas B.C."/>
            <person name="Malmstrom R."/>
            <person name="Stieglmeier M."/>
            <person name="Klingl A."/>
            <person name="Woyke T."/>
            <person name="Ryan C.M."/>
            <person name="Banfield J.F."/>
        </authorList>
    </citation>
    <scope>NUCLEOTIDE SEQUENCE [LARGE SCALE GENOMIC DNA]</scope>
    <source>
        <strain evidence="1">CG10_big_fil_rev_8_21_14_0_10_32_10</strain>
    </source>
</reference>
<name>A0A2H0RBQ1_UNCKA</name>
<organism evidence="1 2">
    <name type="scientific">candidate division WWE3 bacterium CG10_big_fil_rev_8_21_14_0_10_32_10</name>
    <dbReference type="NCBI Taxonomy" id="1975090"/>
    <lineage>
        <taxon>Bacteria</taxon>
        <taxon>Katanobacteria</taxon>
    </lineage>
</organism>
<protein>
    <submittedName>
        <fullName evidence="1">Uncharacterized protein</fullName>
    </submittedName>
</protein>
<dbReference type="AlphaFoldDB" id="A0A2H0RBQ1"/>
<dbReference type="EMBL" id="PCXU01000024">
    <property type="protein sequence ID" value="PIR43454.1"/>
    <property type="molecule type" value="Genomic_DNA"/>
</dbReference>
<evidence type="ECO:0000313" key="1">
    <source>
        <dbReference type="EMBL" id="PIR43454.1"/>
    </source>
</evidence>
<dbReference type="Proteomes" id="UP000230214">
    <property type="component" value="Unassembled WGS sequence"/>
</dbReference>
<sequence length="110" mass="12729">MEYKIQEKLNKIQNILVDHKYPSGRVSYIVKAPNTPEHIKFRYYANILSGNAVDSVGLEYVTKIDSDYVGFKDIFKVKMASLKNTHPQIQSHVDLFLELISLNPQKLIFE</sequence>
<gene>
    <name evidence="1" type="ORF">COV24_02845</name>
</gene>
<evidence type="ECO:0000313" key="2">
    <source>
        <dbReference type="Proteomes" id="UP000230214"/>
    </source>
</evidence>